<dbReference type="GeneID" id="115469032"/>
<name>A0A6P7Y2S3_9AMPH</name>
<feature type="domain" description="IRF tryptophan pentad repeat" evidence="2">
    <location>
        <begin position="10"/>
        <end position="119"/>
    </location>
</feature>
<feature type="compositionally biased region" description="Polar residues" evidence="1">
    <location>
        <begin position="282"/>
        <end position="292"/>
    </location>
</feature>
<dbReference type="GO" id="GO:0000978">
    <property type="term" value="F:RNA polymerase II cis-regulatory region sequence-specific DNA binding"/>
    <property type="evidence" value="ECO:0007669"/>
    <property type="project" value="TreeGrafter"/>
</dbReference>
<dbReference type="Gene3D" id="1.10.10.10">
    <property type="entry name" value="Winged helix-like DNA-binding domain superfamily/Winged helix DNA-binding domain"/>
    <property type="match status" value="1"/>
</dbReference>
<dbReference type="KEGG" id="muo:115469032"/>
<dbReference type="AlphaFoldDB" id="A0A6P7Y2S3"/>
<dbReference type="InterPro" id="IPR008984">
    <property type="entry name" value="SMAD_FHA_dom_sf"/>
</dbReference>
<accession>A0A6P7Y2S3</accession>
<dbReference type="GO" id="GO:0005634">
    <property type="term" value="C:nucleus"/>
    <property type="evidence" value="ECO:0007669"/>
    <property type="project" value="TreeGrafter"/>
</dbReference>
<evidence type="ECO:0000313" key="3">
    <source>
        <dbReference type="Proteomes" id="UP000515156"/>
    </source>
</evidence>
<dbReference type="Pfam" id="PF00605">
    <property type="entry name" value="IRF"/>
    <property type="match status" value="1"/>
</dbReference>
<dbReference type="InParanoid" id="A0A6P7Y2S3"/>
<dbReference type="SUPFAM" id="SSF46785">
    <property type="entry name" value="Winged helix' DNA-binding domain"/>
    <property type="match status" value="1"/>
</dbReference>
<dbReference type="PROSITE" id="PS51507">
    <property type="entry name" value="IRF_2"/>
    <property type="match status" value="1"/>
</dbReference>
<evidence type="ECO:0000256" key="1">
    <source>
        <dbReference type="SAM" id="MobiDB-lite"/>
    </source>
</evidence>
<proteinExistence type="predicted"/>
<feature type="region of interest" description="Disordered" evidence="1">
    <location>
        <begin position="273"/>
        <end position="303"/>
    </location>
</feature>
<dbReference type="SUPFAM" id="SSF49879">
    <property type="entry name" value="SMAD/FHA domain"/>
    <property type="match status" value="1"/>
</dbReference>
<dbReference type="GO" id="GO:0002376">
    <property type="term" value="P:immune system process"/>
    <property type="evidence" value="ECO:0007669"/>
    <property type="project" value="TreeGrafter"/>
</dbReference>
<dbReference type="PANTHER" id="PTHR11949">
    <property type="entry name" value="INTERFERON REGULATORY FACTOR"/>
    <property type="match status" value="1"/>
</dbReference>
<dbReference type="OrthoDB" id="8691508at2759"/>
<dbReference type="GO" id="GO:0000981">
    <property type="term" value="F:DNA-binding transcription factor activity, RNA polymerase II-specific"/>
    <property type="evidence" value="ECO:0007669"/>
    <property type="project" value="TreeGrafter"/>
</dbReference>
<organism evidence="3 4">
    <name type="scientific">Microcaecilia unicolor</name>
    <dbReference type="NCBI Taxonomy" id="1415580"/>
    <lineage>
        <taxon>Eukaryota</taxon>
        <taxon>Metazoa</taxon>
        <taxon>Chordata</taxon>
        <taxon>Craniata</taxon>
        <taxon>Vertebrata</taxon>
        <taxon>Euteleostomi</taxon>
        <taxon>Amphibia</taxon>
        <taxon>Gymnophiona</taxon>
        <taxon>Siphonopidae</taxon>
        <taxon>Microcaecilia</taxon>
    </lineage>
</organism>
<dbReference type="PRINTS" id="PR00267">
    <property type="entry name" value="INTFRNREGFCT"/>
</dbReference>
<dbReference type="PANTHER" id="PTHR11949:SF2">
    <property type="entry name" value="INTERFERON REGULATORY FACTOR 7"/>
    <property type="match status" value="1"/>
</dbReference>
<protein>
    <submittedName>
        <fullName evidence="4">Interferon regulatory factor 7 isoform X1</fullName>
    </submittedName>
</protein>
<dbReference type="GO" id="GO:0045893">
    <property type="term" value="P:positive regulation of DNA-templated transcription"/>
    <property type="evidence" value="ECO:0007669"/>
    <property type="project" value="UniProtKB-ARBA"/>
</dbReference>
<gene>
    <name evidence="4" type="primary">IRF7</name>
</gene>
<reference evidence="4" key="1">
    <citation type="submission" date="2025-08" db="UniProtKB">
        <authorList>
            <consortium name="RefSeq"/>
        </authorList>
    </citation>
    <scope>IDENTIFICATION</scope>
</reference>
<evidence type="ECO:0000259" key="2">
    <source>
        <dbReference type="PROSITE" id="PS51507"/>
    </source>
</evidence>
<keyword evidence="3" id="KW-1185">Reference proteome</keyword>
<dbReference type="CDD" id="cd00103">
    <property type="entry name" value="IRF"/>
    <property type="match status" value="1"/>
</dbReference>
<dbReference type="InterPro" id="IPR036390">
    <property type="entry name" value="WH_DNA-bd_sf"/>
</dbReference>
<dbReference type="Gene3D" id="2.60.200.10">
    <property type="match status" value="1"/>
</dbReference>
<dbReference type="InterPro" id="IPR019471">
    <property type="entry name" value="Interferon_reg_factor-3"/>
</dbReference>
<sequence length="557" mass="63723">MAGNDRGYPRPRFLPWLIQQIDSNKYEGLYWVDEEHTMFRIKWKHLSRRDSRPKDYELFKAWSIEGGKYNDQCEDRTIWKTNFRCALNSVTMNKERVFTEVVNKSSDLHDPHKVYRINCPQDSAAASSHFFENHNGLNSEEDDDESLRISPDLTQIVNFKSAMPQPVCQMNQGPLEEKMQGMSLENHLPECIFPTECITAEEGAVDNGHYHSMDFLETEVLQPIYSACVQACGQEPVPAMQSSCLPWQATLNPNIPAYFSAEEAPVYGNELQQSRYPPEGLQGNTTANSPVENSYPGGSHQAENRLTENGFIHPSEGSSHQNVIFPGNTFLTLEVTVLYRGRTMTQQQVNSPCLLSYNAVFDPSISHNSAVSFPSPDNLPDQKQVQYTTKLLQNVERGLLLEVDQEARRIYATRMGKCKVFWVFSQQLENSAQKLESNMLQRGEKTEIFSFDQFWMELRDYKAGRRRSPDYTLYLCFGQCFSEEGERIERKLILVKIVPQFCAHLHDLMQREGASSLNSENVSLQISNGSNNSLYELIDSCELMDIDISQLGSLFHF</sequence>
<dbReference type="InterPro" id="IPR001346">
    <property type="entry name" value="Interferon_reg_fact_DNA-bd_dom"/>
</dbReference>
<evidence type="ECO:0000313" key="4">
    <source>
        <dbReference type="RefSeq" id="XP_030057149.1"/>
    </source>
</evidence>
<dbReference type="InterPro" id="IPR017855">
    <property type="entry name" value="SMAD-like_dom_sf"/>
</dbReference>
<dbReference type="Pfam" id="PF10401">
    <property type="entry name" value="IRF-3"/>
    <property type="match status" value="1"/>
</dbReference>
<dbReference type="FunCoup" id="A0A6P7Y2S3">
    <property type="interactions" value="1567"/>
</dbReference>
<dbReference type="Proteomes" id="UP000515156">
    <property type="component" value="Chromosome 4"/>
</dbReference>
<dbReference type="SMART" id="SM00348">
    <property type="entry name" value="IRF"/>
    <property type="match status" value="1"/>
</dbReference>
<dbReference type="CTD" id="3665"/>
<dbReference type="RefSeq" id="XP_030057149.1">
    <property type="nucleotide sequence ID" value="XM_030201289.1"/>
</dbReference>
<dbReference type="SMART" id="SM01243">
    <property type="entry name" value="IRF-3"/>
    <property type="match status" value="1"/>
</dbReference>
<dbReference type="InterPro" id="IPR036388">
    <property type="entry name" value="WH-like_DNA-bd_sf"/>
</dbReference>